<sequence>MANAERAEITRLARRIADLERLVARGGRTARLAYSSMESGAIEVYQDDSLRAIIGEQADGSTGITAVNGTAPPTPNTPVVTPVIGGLQIEWDGTFTDALVAPLDLARIQVHVLNSAGTDPDVRTPAATIEAPSGASVTVPVPDAYDERYVKLIAVNTSGIPGPASAAVVGVAKKVTDTDLHDGSITTDALALGAVTGDRLAVSTDGENLILDPSFEGMPTVQRLARLALPNWTLLDGGNGTAKALRVDAGTAHEFTLLDPITAVPGQRMFLAADYCASTDWAGDRLSLYAEWRDAAGTPLAWGAVNTGTSATTVRGAWTRLAGVTSVAAPTGTAQVVVRIKNTGGTAGTVLWDNAVARYVSASAASGARAELSPMGLQLFDSDGDEAVALVTGRPNYLTLSADGVAVATIDQEGKAGLQALYVAETLSLGGEDLESILDERPRGVIAYGRPTNTVTSTGTEIGYYELPARIQAGRMYRIAFLSTADFDTANNGEARVYLRDGGASTPTISSPIRQMVILTASHTGNYWTAHLEHVTSGTTLGTGLHRFLLTFQCSGGSTGQTMELGLVASGRSPFFVVEDIGPETSATGVYNTGGGTSEPPVQQYTKTYSASWSGSYAGRSSYNSYYGNTCMQGYYSATNGMQASLIGFPAALSTDLSGATIKKVEIYLYFDHWYYNAGGTAVIKAHRHASRPSTFSCDSEAKSISWAKNQGKWVDITSVFDSTTWRGIALDPNNSSYTYYGRARGLGQTNAPKLRVTYVK</sequence>
<gene>
    <name evidence="1" type="ORF">SRB5_15840</name>
</gene>
<accession>A0A7K0CDK9</accession>
<dbReference type="OrthoDB" id="4256919at2"/>
<dbReference type="RefSeq" id="WP_153450713.1">
    <property type="nucleotide sequence ID" value="NZ_WEGJ01000003.1"/>
</dbReference>
<evidence type="ECO:0000313" key="1">
    <source>
        <dbReference type="EMBL" id="MQY11466.1"/>
    </source>
</evidence>
<dbReference type="Proteomes" id="UP000466345">
    <property type="component" value="Unassembled WGS sequence"/>
</dbReference>
<protein>
    <submittedName>
        <fullName evidence="1">Uncharacterized protein</fullName>
    </submittedName>
</protein>
<name>A0A7K0CDK9_9ACTN</name>
<comment type="caution">
    <text evidence="1">The sequence shown here is derived from an EMBL/GenBank/DDBJ whole genome shotgun (WGS) entry which is preliminary data.</text>
</comment>
<proteinExistence type="predicted"/>
<dbReference type="Gene3D" id="2.60.120.260">
    <property type="entry name" value="Galactose-binding domain-like"/>
    <property type="match status" value="1"/>
</dbReference>
<dbReference type="AlphaFoldDB" id="A0A7K0CDK9"/>
<dbReference type="EMBL" id="WEGJ01000003">
    <property type="protein sequence ID" value="MQY11466.1"/>
    <property type="molecule type" value="Genomic_DNA"/>
</dbReference>
<reference evidence="1 2" key="1">
    <citation type="submission" date="2019-10" db="EMBL/GenBank/DDBJ databases">
        <title>Streptomyces smaragdinus sp. nov. and Streptomyces fabii sp. nov., isolated from the gut of fungus growing-termite Macrotermes natalensis.</title>
        <authorList>
            <person name="Schwitalla J."/>
            <person name="Benndorf R."/>
            <person name="Martin K."/>
            <person name="De Beer W."/>
            <person name="Kaster A.-K."/>
            <person name="Vollmers J."/>
            <person name="Poulsen M."/>
            <person name="Beemelmanns C."/>
        </authorList>
    </citation>
    <scope>NUCLEOTIDE SEQUENCE [LARGE SCALE GENOMIC DNA]</scope>
    <source>
        <strain evidence="1 2">RB5</strain>
    </source>
</reference>
<evidence type="ECO:0000313" key="2">
    <source>
        <dbReference type="Proteomes" id="UP000466345"/>
    </source>
</evidence>
<organism evidence="1 2">
    <name type="scientific">Streptomyces smaragdinus</name>
    <dbReference type="NCBI Taxonomy" id="2585196"/>
    <lineage>
        <taxon>Bacteria</taxon>
        <taxon>Bacillati</taxon>
        <taxon>Actinomycetota</taxon>
        <taxon>Actinomycetes</taxon>
        <taxon>Kitasatosporales</taxon>
        <taxon>Streptomycetaceae</taxon>
        <taxon>Streptomyces</taxon>
    </lineage>
</organism>
<keyword evidence="2" id="KW-1185">Reference proteome</keyword>